<feature type="region of interest" description="Disordered" evidence="1">
    <location>
        <begin position="61"/>
        <end position="117"/>
    </location>
</feature>
<reference evidence="2 3" key="1">
    <citation type="submission" date="2024-02" db="EMBL/GenBank/DDBJ databases">
        <title>A draft genome for the cacao thread blight pathogen Marasmius crinis-equi.</title>
        <authorList>
            <person name="Cohen S.P."/>
            <person name="Baruah I.K."/>
            <person name="Amoako-Attah I."/>
            <person name="Bukari Y."/>
            <person name="Meinhardt L.W."/>
            <person name="Bailey B.A."/>
        </authorList>
    </citation>
    <scope>NUCLEOTIDE SEQUENCE [LARGE SCALE GENOMIC DNA]</scope>
    <source>
        <strain evidence="2 3">GH-76</strain>
    </source>
</reference>
<name>A0ABR3EXQ8_9AGAR</name>
<protein>
    <submittedName>
        <fullName evidence="2">Uncharacterized protein</fullName>
    </submittedName>
</protein>
<organism evidence="2 3">
    <name type="scientific">Marasmius crinis-equi</name>
    <dbReference type="NCBI Taxonomy" id="585013"/>
    <lineage>
        <taxon>Eukaryota</taxon>
        <taxon>Fungi</taxon>
        <taxon>Dikarya</taxon>
        <taxon>Basidiomycota</taxon>
        <taxon>Agaricomycotina</taxon>
        <taxon>Agaricomycetes</taxon>
        <taxon>Agaricomycetidae</taxon>
        <taxon>Agaricales</taxon>
        <taxon>Marasmiineae</taxon>
        <taxon>Marasmiaceae</taxon>
        <taxon>Marasmius</taxon>
    </lineage>
</organism>
<evidence type="ECO:0000256" key="1">
    <source>
        <dbReference type="SAM" id="MobiDB-lite"/>
    </source>
</evidence>
<sequence length="117" mass="13182">MGGLALYDQNGDFRVYLKDSHSFQHDDYAVAEEIEHVLRGRSHPVFVIVETHEPPDINKLTRRAATAHGREEVNKNRLLPPATGQLPDMLLPESQSHTGTKGNHSMYTDPGLKRVKK</sequence>
<feature type="compositionally biased region" description="Polar residues" evidence="1">
    <location>
        <begin position="93"/>
        <end position="106"/>
    </location>
</feature>
<keyword evidence="3" id="KW-1185">Reference proteome</keyword>
<gene>
    <name evidence="2" type="ORF">V5O48_014419</name>
</gene>
<dbReference type="EMBL" id="JBAHYK010001553">
    <property type="protein sequence ID" value="KAL0567573.1"/>
    <property type="molecule type" value="Genomic_DNA"/>
</dbReference>
<evidence type="ECO:0000313" key="2">
    <source>
        <dbReference type="EMBL" id="KAL0567573.1"/>
    </source>
</evidence>
<evidence type="ECO:0000313" key="3">
    <source>
        <dbReference type="Proteomes" id="UP001465976"/>
    </source>
</evidence>
<comment type="caution">
    <text evidence="2">The sequence shown here is derived from an EMBL/GenBank/DDBJ whole genome shotgun (WGS) entry which is preliminary data.</text>
</comment>
<proteinExistence type="predicted"/>
<accession>A0ABR3EXQ8</accession>
<dbReference type="Proteomes" id="UP001465976">
    <property type="component" value="Unassembled WGS sequence"/>
</dbReference>